<dbReference type="GeneID" id="14552495"/>
<dbReference type="Pfam" id="PF24038">
    <property type="entry name" value="DUF7347"/>
    <property type="match status" value="1"/>
</dbReference>
<dbReference type="InterPro" id="IPR055771">
    <property type="entry name" value="DUF7347"/>
</dbReference>
<proteinExistence type="predicted"/>
<dbReference type="OMA" id="MFKIEDM"/>
<accession>A0A0U3FHZ6</accession>
<evidence type="ECO:0000259" key="1">
    <source>
        <dbReference type="SMART" id="SM00418"/>
    </source>
</evidence>
<dbReference type="CDD" id="cd00090">
    <property type="entry name" value="HTH_ARSR"/>
    <property type="match status" value="1"/>
</dbReference>
<dbReference type="SMART" id="SM00418">
    <property type="entry name" value="HTH_ARSR"/>
    <property type="match status" value="1"/>
</dbReference>
<dbReference type="OrthoDB" id="21363at2157"/>
<protein>
    <recommendedName>
        <fullName evidence="1">HTH arsR-type domain-containing protein</fullName>
    </recommendedName>
</protein>
<dbReference type="InterPro" id="IPR036388">
    <property type="entry name" value="WH-like_DNA-bd_sf"/>
</dbReference>
<feature type="domain" description="HTH arsR-type" evidence="1">
    <location>
        <begin position="2"/>
        <end position="76"/>
    </location>
</feature>
<dbReference type="Gene3D" id="1.10.10.10">
    <property type="entry name" value="Winged helix-like DNA-binding domain superfamily/Winged helix DNA-binding domain"/>
    <property type="match status" value="1"/>
</dbReference>
<dbReference type="GO" id="GO:0003700">
    <property type="term" value="F:DNA-binding transcription factor activity"/>
    <property type="evidence" value="ECO:0007669"/>
    <property type="project" value="InterPro"/>
</dbReference>
<dbReference type="Proteomes" id="UP000065473">
    <property type="component" value="Chromosome"/>
</dbReference>
<dbReference type="EMBL" id="CP013694">
    <property type="protein sequence ID" value="ALU29915.1"/>
    <property type="molecule type" value="Genomic_DNA"/>
</dbReference>
<reference evidence="4 5" key="1">
    <citation type="submission" date="2015-12" db="EMBL/GenBank/DDBJ databases">
        <title>A stable core within a dynamic pangenome in Sulfolobus acidocaldarius.</title>
        <authorList>
            <person name="Anderson R."/>
            <person name="Kouris A."/>
            <person name="Seward C."/>
            <person name="Campbell K."/>
            <person name="Whitaker R."/>
        </authorList>
    </citation>
    <scope>NUCLEOTIDE SEQUENCE [LARGE SCALE GENOMIC DNA]</scope>
    <source>
        <strain evidence="2 5">GG12-C01-09</strain>
        <strain evidence="3 4">NG05B_CO5_07</strain>
    </source>
</reference>
<dbReference type="EMBL" id="CP013695">
    <property type="protein sequence ID" value="ALU32657.1"/>
    <property type="molecule type" value="Genomic_DNA"/>
</dbReference>
<evidence type="ECO:0000313" key="3">
    <source>
        <dbReference type="EMBL" id="ALU32657.1"/>
    </source>
</evidence>
<name>A0A0U3FHZ6_9CREN</name>
<evidence type="ECO:0000313" key="4">
    <source>
        <dbReference type="Proteomes" id="UP000060043"/>
    </source>
</evidence>
<dbReference type="InterPro" id="IPR011991">
    <property type="entry name" value="ArsR-like_HTH"/>
</dbReference>
<evidence type="ECO:0000313" key="2">
    <source>
        <dbReference type="EMBL" id="ALU29915.1"/>
    </source>
</evidence>
<sequence>MDIFEAVSNEIRRKILNMLETPKSFSELCERLNLESSALAFHLKKLDGLVTKDENGNYVLSELGKKALSIINTIESQNLVLTDDQRVVTPIVLEYADKVVIDKNMLTKIKEENKKLVIRNVNEVIFKGDIDENLLNEVLELVENVITVQSPPNLKDVISRKSKQVMSIEEGSVEEDQRSGKETISEDIGEIIGGVGGLVGKIISRVFSTDDSSFNIGSHLRVLYDGPLKVSDSLSVEIDGGVVKISKGDPHLFAKCRHDGDLDIYDSSISADGCYLRVTYPDLNQLKVNVDGGKVEINGIKANNLKVNVDGGLVNLNMECKDSVDISLDGGKAEGDVHFKDTTKARLNIDIDGGVGKFGVTVPKEFSIITSSRVSGGVTRLPPSKAGSKGELAINTNVDGGTITVDVKEA</sequence>
<dbReference type="InterPro" id="IPR036390">
    <property type="entry name" value="WH_DNA-bd_sf"/>
</dbReference>
<dbReference type="InterPro" id="IPR001845">
    <property type="entry name" value="HTH_ArsR_DNA-bd_dom"/>
</dbReference>
<evidence type="ECO:0000313" key="5">
    <source>
        <dbReference type="Proteomes" id="UP000065473"/>
    </source>
</evidence>
<dbReference type="RefSeq" id="WP_011278783.1">
    <property type="nucleotide sequence ID" value="NZ_BHWZ01000006.1"/>
</dbReference>
<organism evidence="2 5">
    <name type="scientific">Sulfolobus acidocaldarius</name>
    <dbReference type="NCBI Taxonomy" id="2285"/>
    <lineage>
        <taxon>Archaea</taxon>
        <taxon>Thermoproteota</taxon>
        <taxon>Thermoprotei</taxon>
        <taxon>Sulfolobales</taxon>
        <taxon>Sulfolobaceae</taxon>
        <taxon>Sulfolobus</taxon>
    </lineage>
</organism>
<gene>
    <name evidence="2" type="ORF">ATY89_08170</name>
    <name evidence="3" type="ORF">ATZ20_11190</name>
</gene>
<dbReference type="Proteomes" id="UP000060043">
    <property type="component" value="Chromosome"/>
</dbReference>
<dbReference type="SUPFAM" id="SSF46785">
    <property type="entry name" value="Winged helix' DNA-binding domain"/>
    <property type="match status" value="1"/>
</dbReference>
<dbReference type="AlphaFoldDB" id="A0A0U3FHZ6"/>